<evidence type="ECO:0000313" key="2">
    <source>
        <dbReference type="EMBL" id="PIS09158.1"/>
    </source>
</evidence>
<sequence length="89" mass="9922">MLYFLPFVLVAILSLAQIYLSNRLATYGRNLKLIEKEIALIEERNSQVKSETASRGGLAKLEDMALEKGFNKNPMVKNLSSKVPVALNP</sequence>
<dbReference type="EMBL" id="PEZT01000016">
    <property type="protein sequence ID" value="PIS09158.1"/>
    <property type="molecule type" value="Genomic_DNA"/>
</dbReference>
<gene>
    <name evidence="2" type="ORF">COT75_02765</name>
</gene>
<name>A0A2H0WB66_9BACT</name>
<evidence type="ECO:0000256" key="1">
    <source>
        <dbReference type="SAM" id="Coils"/>
    </source>
</evidence>
<proteinExistence type="predicted"/>
<accession>A0A2H0WB66</accession>
<protein>
    <recommendedName>
        <fullName evidence="4">Cell division protein FtsL</fullName>
    </recommendedName>
</protein>
<organism evidence="2 3">
    <name type="scientific">Candidatus Beckwithbacteria bacterium CG10_big_fil_rev_8_21_14_0_10_34_10</name>
    <dbReference type="NCBI Taxonomy" id="1974495"/>
    <lineage>
        <taxon>Bacteria</taxon>
        <taxon>Candidatus Beckwithiibacteriota</taxon>
    </lineage>
</organism>
<dbReference type="Proteomes" id="UP000230093">
    <property type="component" value="Unassembled WGS sequence"/>
</dbReference>
<evidence type="ECO:0000313" key="3">
    <source>
        <dbReference type="Proteomes" id="UP000230093"/>
    </source>
</evidence>
<keyword evidence="1" id="KW-0175">Coiled coil</keyword>
<feature type="coiled-coil region" evidence="1">
    <location>
        <begin position="24"/>
        <end position="51"/>
    </location>
</feature>
<evidence type="ECO:0008006" key="4">
    <source>
        <dbReference type="Google" id="ProtNLM"/>
    </source>
</evidence>
<dbReference type="AlphaFoldDB" id="A0A2H0WB66"/>
<reference evidence="3" key="1">
    <citation type="submission" date="2017-09" db="EMBL/GenBank/DDBJ databases">
        <title>Depth-based differentiation of microbial function through sediment-hosted aquifers and enrichment of novel symbionts in the deep terrestrial subsurface.</title>
        <authorList>
            <person name="Probst A.J."/>
            <person name="Ladd B."/>
            <person name="Jarett J.K."/>
            <person name="Geller-Mcgrath D.E."/>
            <person name="Sieber C.M.K."/>
            <person name="Emerson J.B."/>
            <person name="Anantharaman K."/>
            <person name="Thomas B.C."/>
            <person name="Malmstrom R."/>
            <person name="Stieglmeier M."/>
            <person name="Klingl A."/>
            <person name="Woyke T."/>
            <person name="Ryan C.M."/>
            <person name="Banfield J.F."/>
        </authorList>
    </citation>
    <scope>NUCLEOTIDE SEQUENCE [LARGE SCALE GENOMIC DNA]</scope>
</reference>
<comment type="caution">
    <text evidence="2">The sequence shown here is derived from an EMBL/GenBank/DDBJ whole genome shotgun (WGS) entry which is preliminary data.</text>
</comment>